<feature type="domain" description="DUF5615" evidence="1">
    <location>
        <begin position="4"/>
        <end position="108"/>
    </location>
</feature>
<dbReference type="Pfam" id="PF18480">
    <property type="entry name" value="DUF5615"/>
    <property type="match status" value="1"/>
</dbReference>
<evidence type="ECO:0000313" key="3">
    <source>
        <dbReference type="Proteomes" id="UP000249354"/>
    </source>
</evidence>
<protein>
    <recommendedName>
        <fullName evidence="1">DUF5615 domain-containing protein</fullName>
    </recommendedName>
</protein>
<dbReference type="Proteomes" id="UP000249354">
    <property type="component" value="Unassembled WGS sequence"/>
</dbReference>
<reference evidence="3" key="1">
    <citation type="submission" date="2018-04" db="EMBL/GenBank/DDBJ databases">
        <authorList>
            <person name="Cornet L."/>
        </authorList>
    </citation>
    <scope>NUCLEOTIDE SEQUENCE [LARGE SCALE GENOMIC DNA]</scope>
</reference>
<proteinExistence type="predicted"/>
<accession>A0A2W4USQ2</accession>
<dbReference type="EMBL" id="QBMC01000011">
    <property type="protein sequence ID" value="PZO22330.1"/>
    <property type="molecule type" value="Genomic_DNA"/>
</dbReference>
<organism evidence="2 3">
    <name type="scientific">Leptolyngbya foveolarum</name>
    <dbReference type="NCBI Taxonomy" id="47253"/>
    <lineage>
        <taxon>Bacteria</taxon>
        <taxon>Bacillati</taxon>
        <taxon>Cyanobacteriota</taxon>
        <taxon>Cyanophyceae</taxon>
        <taxon>Leptolyngbyales</taxon>
        <taxon>Leptolyngbyaceae</taxon>
        <taxon>Leptolyngbya group</taxon>
        <taxon>Leptolyngbya</taxon>
    </lineage>
</organism>
<evidence type="ECO:0000259" key="1">
    <source>
        <dbReference type="Pfam" id="PF18480"/>
    </source>
</evidence>
<dbReference type="InterPro" id="IPR041049">
    <property type="entry name" value="DUF5615"/>
</dbReference>
<evidence type="ECO:0000313" key="2">
    <source>
        <dbReference type="EMBL" id="PZO22330.1"/>
    </source>
</evidence>
<reference evidence="2 3" key="2">
    <citation type="submission" date="2018-06" db="EMBL/GenBank/DDBJ databases">
        <title>Metagenomic assembly of (sub)arctic Cyanobacteria and their associated microbiome from non-axenic cultures.</title>
        <authorList>
            <person name="Baurain D."/>
        </authorList>
    </citation>
    <scope>NUCLEOTIDE SEQUENCE [LARGE SCALE GENOMIC DNA]</scope>
    <source>
        <strain evidence="2">ULC129bin1</strain>
    </source>
</reference>
<dbReference type="AlphaFoldDB" id="A0A2W4USQ2"/>
<comment type="caution">
    <text evidence="2">The sequence shown here is derived from an EMBL/GenBank/DDBJ whole genome shotgun (WGS) entry which is preliminary data.</text>
</comment>
<sequence length="110" mass="12621">MAAFYANEQFPRRVVEFLRVLNHDVLTVQEAENRGLSDEKVVAFAASEKRAVLTLNRKDFIKLHRLSDKHNGIIVCSRDDNWQRQANSIHQIVAELDKLDGLLLRVNKPG</sequence>
<name>A0A2W4USQ2_9CYAN</name>
<gene>
    <name evidence="2" type="ORF">DCF25_03210</name>
</gene>